<proteinExistence type="predicted"/>
<accession>A0ABW3L026</accession>
<evidence type="ECO:0008006" key="3">
    <source>
        <dbReference type="Google" id="ProtNLM"/>
    </source>
</evidence>
<dbReference type="RefSeq" id="WP_386056062.1">
    <property type="nucleotide sequence ID" value="NZ_JBHTKL010000001.1"/>
</dbReference>
<organism evidence="1 2">
    <name type="scientific">Thalassobacillus hwangdonensis</name>
    <dbReference type="NCBI Taxonomy" id="546108"/>
    <lineage>
        <taxon>Bacteria</taxon>
        <taxon>Bacillati</taxon>
        <taxon>Bacillota</taxon>
        <taxon>Bacilli</taxon>
        <taxon>Bacillales</taxon>
        <taxon>Bacillaceae</taxon>
        <taxon>Thalassobacillus</taxon>
    </lineage>
</organism>
<dbReference type="Proteomes" id="UP001596990">
    <property type="component" value="Unassembled WGS sequence"/>
</dbReference>
<evidence type="ECO:0000313" key="2">
    <source>
        <dbReference type="Proteomes" id="UP001596990"/>
    </source>
</evidence>
<keyword evidence="2" id="KW-1185">Reference proteome</keyword>
<dbReference type="EMBL" id="JBHTKL010000001">
    <property type="protein sequence ID" value="MFD1017934.1"/>
    <property type="molecule type" value="Genomic_DNA"/>
</dbReference>
<evidence type="ECO:0000313" key="1">
    <source>
        <dbReference type="EMBL" id="MFD1017934.1"/>
    </source>
</evidence>
<comment type="caution">
    <text evidence="1">The sequence shown here is derived from an EMBL/GenBank/DDBJ whole genome shotgun (WGS) entry which is preliminary data.</text>
</comment>
<name>A0ABW3L026_9BACI</name>
<reference evidence="2" key="1">
    <citation type="journal article" date="2019" name="Int. J. Syst. Evol. Microbiol.">
        <title>The Global Catalogue of Microorganisms (GCM) 10K type strain sequencing project: providing services to taxonomists for standard genome sequencing and annotation.</title>
        <authorList>
            <consortium name="The Broad Institute Genomics Platform"/>
            <consortium name="The Broad Institute Genome Sequencing Center for Infectious Disease"/>
            <person name="Wu L."/>
            <person name="Ma J."/>
        </authorList>
    </citation>
    <scope>NUCLEOTIDE SEQUENCE [LARGE SCALE GENOMIC DNA]</scope>
    <source>
        <strain evidence="2">CCUG 56607</strain>
    </source>
</reference>
<protein>
    <recommendedName>
        <fullName evidence="3">SigE-dependent sporulation protein</fullName>
    </recommendedName>
</protein>
<gene>
    <name evidence="1" type="ORF">ACFQ2J_01875</name>
</gene>
<sequence>MIWLWFLIPLAVLIGIAVYVEKRGQRMIDDANLTHQDKRLVEDKYLEHGAQHEAQHPKNL</sequence>